<dbReference type="HOGENOM" id="CLU_094236_0_0_1"/>
<feature type="domain" description="SIS" evidence="2">
    <location>
        <begin position="1"/>
        <end position="153"/>
    </location>
</feature>
<name>D8QP47_SELML</name>
<dbReference type="STRING" id="88036.D8QP47"/>
<dbReference type="KEGG" id="smo:SELMODRAFT_75445"/>
<protein>
    <recommendedName>
        <fullName evidence="2">SIS domain-containing protein</fullName>
    </recommendedName>
</protein>
<gene>
    <name evidence="3" type="ORF">SELMODRAFT_75445</name>
</gene>
<dbReference type="Gene3D" id="3.40.50.10490">
    <property type="entry name" value="Glucose-6-phosphate isomerase like protein, domain 1"/>
    <property type="match status" value="1"/>
</dbReference>
<dbReference type="SUPFAM" id="SSF53697">
    <property type="entry name" value="SIS domain"/>
    <property type="match status" value="1"/>
</dbReference>
<evidence type="ECO:0000313" key="3">
    <source>
        <dbReference type="EMBL" id="EFJ38869.1"/>
    </source>
</evidence>
<evidence type="ECO:0000259" key="2">
    <source>
        <dbReference type="PROSITE" id="PS51464"/>
    </source>
</evidence>
<proteinExistence type="inferred from homology"/>
<dbReference type="Proteomes" id="UP000001514">
    <property type="component" value="Unassembled WGS sequence"/>
</dbReference>
<evidence type="ECO:0000313" key="4">
    <source>
        <dbReference type="Proteomes" id="UP000001514"/>
    </source>
</evidence>
<dbReference type="eggNOG" id="ENOG502RC4K">
    <property type="taxonomic scope" value="Eukaryota"/>
</dbReference>
<dbReference type="OrthoDB" id="1915377at2759"/>
<reference evidence="3 4" key="1">
    <citation type="journal article" date="2011" name="Science">
        <title>The Selaginella genome identifies genetic changes associated with the evolution of vascular plants.</title>
        <authorList>
            <person name="Banks J.A."/>
            <person name="Nishiyama T."/>
            <person name="Hasebe M."/>
            <person name="Bowman J.L."/>
            <person name="Gribskov M."/>
            <person name="dePamphilis C."/>
            <person name="Albert V.A."/>
            <person name="Aono N."/>
            <person name="Aoyama T."/>
            <person name="Ambrose B.A."/>
            <person name="Ashton N.W."/>
            <person name="Axtell M.J."/>
            <person name="Barker E."/>
            <person name="Barker M.S."/>
            <person name="Bennetzen J.L."/>
            <person name="Bonawitz N.D."/>
            <person name="Chapple C."/>
            <person name="Cheng C."/>
            <person name="Correa L.G."/>
            <person name="Dacre M."/>
            <person name="DeBarry J."/>
            <person name="Dreyer I."/>
            <person name="Elias M."/>
            <person name="Engstrom E.M."/>
            <person name="Estelle M."/>
            <person name="Feng L."/>
            <person name="Finet C."/>
            <person name="Floyd S.K."/>
            <person name="Frommer W.B."/>
            <person name="Fujita T."/>
            <person name="Gramzow L."/>
            <person name="Gutensohn M."/>
            <person name="Harholt J."/>
            <person name="Hattori M."/>
            <person name="Heyl A."/>
            <person name="Hirai T."/>
            <person name="Hiwatashi Y."/>
            <person name="Ishikawa M."/>
            <person name="Iwata M."/>
            <person name="Karol K.G."/>
            <person name="Koehler B."/>
            <person name="Kolukisaoglu U."/>
            <person name="Kubo M."/>
            <person name="Kurata T."/>
            <person name="Lalonde S."/>
            <person name="Li K."/>
            <person name="Li Y."/>
            <person name="Litt A."/>
            <person name="Lyons E."/>
            <person name="Manning G."/>
            <person name="Maruyama T."/>
            <person name="Michael T.P."/>
            <person name="Mikami K."/>
            <person name="Miyazaki S."/>
            <person name="Morinaga S."/>
            <person name="Murata T."/>
            <person name="Mueller-Roeber B."/>
            <person name="Nelson D.R."/>
            <person name="Obara M."/>
            <person name="Oguri Y."/>
            <person name="Olmstead R.G."/>
            <person name="Onodera N."/>
            <person name="Petersen B.L."/>
            <person name="Pils B."/>
            <person name="Prigge M."/>
            <person name="Rensing S.A."/>
            <person name="Riano-Pachon D.M."/>
            <person name="Roberts A.W."/>
            <person name="Sato Y."/>
            <person name="Scheller H.V."/>
            <person name="Schulz B."/>
            <person name="Schulz C."/>
            <person name="Shakirov E.V."/>
            <person name="Shibagaki N."/>
            <person name="Shinohara N."/>
            <person name="Shippen D.E."/>
            <person name="Soerensen I."/>
            <person name="Sotooka R."/>
            <person name="Sugimoto N."/>
            <person name="Sugita M."/>
            <person name="Sumikawa N."/>
            <person name="Tanurdzic M."/>
            <person name="Theissen G."/>
            <person name="Ulvskov P."/>
            <person name="Wakazuki S."/>
            <person name="Weng J.K."/>
            <person name="Willats W.W."/>
            <person name="Wipf D."/>
            <person name="Wolf P.G."/>
            <person name="Yang L."/>
            <person name="Zimmer A.D."/>
            <person name="Zhu Q."/>
            <person name="Mitros T."/>
            <person name="Hellsten U."/>
            <person name="Loque D."/>
            <person name="Otillar R."/>
            <person name="Salamov A."/>
            <person name="Schmutz J."/>
            <person name="Shapiro H."/>
            <person name="Lindquist E."/>
            <person name="Lucas S."/>
            <person name="Rokhsar D."/>
            <person name="Grigoriev I.V."/>
        </authorList>
    </citation>
    <scope>NUCLEOTIDE SEQUENCE [LARGE SCALE GENOMIC DNA]</scope>
</reference>
<dbReference type="PROSITE" id="PS51464">
    <property type="entry name" value="SIS"/>
    <property type="match status" value="1"/>
</dbReference>
<evidence type="ECO:0000256" key="1">
    <source>
        <dbReference type="ARBA" id="ARBA00009235"/>
    </source>
</evidence>
<dbReference type="OMA" id="YKTIQPM"/>
<dbReference type="Gramene" id="EFJ38869">
    <property type="protein sequence ID" value="EFJ38869"/>
    <property type="gene ID" value="SELMODRAFT_75445"/>
</dbReference>
<dbReference type="PANTHER" id="PTHR43443:SF1">
    <property type="entry name" value="3-HEXULOSE-6-PHOSPHATE ISOMERASE"/>
    <property type="match status" value="1"/>
</dbReference>
<dbReference type="FunCoup" id="D8QP47">
    <property type="interactions" value="3"/>
</dbReference>
<dbReference type="InParanoid" id="D8QP47"/>
<dbReference type="InterPro" id="IPR017552">
    <property type="entry name" value="PHI/rmpB"/>
</dbReference>
<sequence length="166" mass="17409">MVREIGAARDRDGQIVLYGVGREGLMLKALAMRLFHLGLKASCVGDMSAPRIGAGDLLICSAGPGPGSFATVDGILRVANRDGARVMLLTAQRVDDIAGVDSLVVLPARTMADDVTSGSGDVAGILPMGSVYEGALFVLFELVVLELRAKLGESVESMRARHTNLE</sequence>
<dbReference type="GO" id="GO:0016853">
    <property type="term" value="F:isomerase activity"/>
    <property type="evidence" value="ECO:0007669"/>
    <property type="project" value="InterPro"/>
</dbReference>
<accession>D8QP47</accession>
<organism evidence="4">
    <name type="scientific">Selaginella moellendorffii</name>
    <name type="common">Spikemoss</name>
    <dbReference type="NCBI Taxonomy" id="88036"/>
    <lineage>
        <taxon>Eukaryota</taxon>
        <taxon>Viridiplantae</taxon>
        <taxon>Streptophyta</taxon>
        <taxon>Embryophyta</taxon>
        <taxon>Tracheophyta</taxon>
        <taxon>Lycopodiopsida</taxon>
        <taxon>Selaginellales</taxon>
        <taxon>Selaginellaceae</taxon>
        <taxon>Selaginella</taxon>
    </lineage>
</organism>
<dbReference type="InterPro" id="IPR001347">
    <property type="entry name" value="SIS_dom"/>
</dbReference>
<dbReference type="InterPro" id="IPR046348">
    <property type="entry name" value="SIS_dom_sf"/>
</dbReference>
<dbReference type="PANTHER" id="PTHR43443">
    <property type="entry name" value="3-HEXULOSE-6-PHOSPHATE ISOMERASE"/>
    <property type="match status" value="1"/>
</dbReference>
<keyword evidence="4" id="KW-1185">Reference proteome</keyword>
<dbReference type="EMBL" id="GL377565">
    <property type="protein sequence ID" value="EFJ38869.1"/>
    <property type="molecule type" value="Genomic_DNA"/>
</dbReference>
<dbReference type="GO" id="GO:1901135">
    <property type="term" value="P:carbohydrate derivative metabolic process"/>
    <property type="evidence" value="ECO:0007669"/>
    <property type="project" value="InterPro"/>
</dbReference>
<dbReference type="GO" id="GO:0097367">
    <property type="term" value="F:carbohydrate derivative binding"/>
    <property type="evidence" value="ECO:0007669"/>
    <property type="project" value="InterPro"/>
</dbReference>
<dbReference type="AlphaFoldDB" id="D8QP47"/>
<comment type="similarity">
    <text evidence="1">Belongs to the SIS family. PHI subfamily.</text>
</comment>